<dbReference type="Pfam" id="PF00793">
    <property type="entry name" value="DAHP_synth_1"/>
    <property type="match status" value="1"/>
</dbReference>
<dbReference type="NCBIfam" id="TIGR01362">
    <property type="entry name" value="KDO8P_synth"/>
    <property type="match status" value="1"/>
</dbReference>
<keyword evidence="11" id="KW-1185">Reference proteome</keyword>
<evidence type="ECO:0000256" key="2">
    <source>
        <dbReference type="ARBA" id="ARBA00004756"/>
    </source>
</evidence>
<comment type="similarity">
    <text evidence="4 8">Belongs to the KdsA family.</text>
</comment>
<dbReference type="EMBL" id="JAUOZS010000001">
    <property type="protein sequence ID" value="MDT8903802.1"/>
    <property type="molecule type" value="Genomic_DNA"/>
</dbReference>
<comment type="subcellular location">
    <subcellularLocation>
        <location evidence="1 8">Cytoplasm</location>
    </subcellularLocation>
</comment>
<feature type="domain" description="DAHP synthetase I/KDSA" evidence="9">
    <location>
        <begin position="8"/>
        <end position="257"/>
    </location>
</feature>
<keyword evidence="8" id="KW-0448">Lipopolysaccharide biosynthesis</keyword>
<evidence type="ECO:0000256" key="8">
    <source>
        <dbReference type="HAMAP-Rule" id="MF_00056"/>
    </source>
</evidence>
<reference evidence="10 11" key="1">
    <citation type="submission" date="2023-07" db="EMBL/GenBank/DDBJ databases">
        <title>The novel representative of Negativicutes class, Anaeroselena agilis gen. nov. sp. nov.</title>
        <authorList>
            <person name="Prokofeva M.I."/>
            <person name="Elcheninov A.G."/>
            <person name="Klyukina A."/>
            <person name="Kublanov I.V."/>
            <person name="Frolov E.N."/>
            <person name="Podosokorskaya O.A."/>
        </authorList>
    </citation>
    <scope>NUCLEOTIDE SEQUENCE [LARGE SCALE GENOMIC DNA]</scope>
    <source>
        <strain evidence="10 11">4137-cl</strain>
    </source>
</reference>
<sequence>MKTVQVGSIAIGGQNPLALIAGPCVLENPDRARMIGREVKAIADRLGIPYIFKASYDKANRSAYNSFRGPGLTEGLAVLADIKADLKVPVLSDIHCTTQVGPAAAVLDILQIPAFLCRQTDLVHAAAATGKVVNVKKGQFLAPGDMKNVVQKILEAGNENILLAERGATFGYNNLVVDMRSLPIMRSFGYPVVFDATHSVQLPGGAGATSSGQREYVAYLARAAVAAGVDALFMEVHDNPAEALSDGPNMLYIEQLAPLLEDLLAIDAVVRKHK</sequence>
<comment type="pathway">
    <text evidence="2">Bacterial outer membrane biogenesis; lipopolysaccharide biosynthesis.</text>
</comment>
<evidence type="ECO:0000256" key="1">
    <source>
        <dbReference type="ARBA" id="ARBA00004496"/>
    </source>
</evidence>
<dbReference type="InterPro" id="IPR006218">
    <property type="entry name" value="DAHP1/KDSA"/>
</dbReference>
<evidence type="ECO:0000313" key="11">
    <source>
        <dbReference type="Proteomes" id="UP001254848"/>
    </source>
</evidence>
<dbReference type="PANTHER" id="PTHR21057">
    <property type="entry name" value="PHOSPHO-2-DEHYDRO-3-DEOXYHEPTONATE ALDOLASE"/>
    <property type="match status" value="1"/>
</dbReference>
<evidence type="ECO:0000256" key="7">
    <source>
        <dbReference type="ARBA" id="ARBA00049112"/>
    </source>
</evidence>
<evidence type="ECO:0000259" key="9">
    <source>
        <dbReference type="Pfam" id="PF00793"/>
    </source>
</evidence>
<name>A0ABU3P454_9FIRM</name>
<evidence type="ECO:0000256" key="3">
    <source>
        <dbReference type="ARBA" id="ARBA00004845"/>
    </source>
</evidence>
<evidence type="ECO:0000256" key="4">
    <source>
        <dbReference type="ARBA" id="ARBA00010499"/>
    </source>
</evidence>
<dbReference type="Gene3D" id="3.20.20.70">
    <property type="entry name" value="Aldolase class I"/>
    <property type="match status" value="1"/>
</dbReference>
<dbReference type="SUPFAM" id="SSF51569">
    <property type="entry name" value="Aldolase"/>
    <property type="match status" value="1"/>
</dbReference>
<dbReference type="Proteomes" id="UP001254848">
    <property type="component" value="Unassembled WGS sequence"/>
</dbReference>
<keyword evidence="5 8" id="KW-0963">Cytoplasm</keyword>
<proteinExistence type="inferred from homology"/>
<keyword evidence="6 8" id="KW-0808">Transferase</keyword>
<protein>
    <recommendedName>
        <fullName evidence="8">2-dehydro-3-deoxyphosphooctonate aldolase</fullName>
        <ecNumber evidence="8">2.5.1.55</ecNumber>
    </recommendedName>
    <alternativeName>
        <fullName evidence="8">3-deoxy-D-manno-octulosonic acid 8-phosphate synthase</fullName>
    </alternativeName>
    <alternativeName>
        <fullName evidence="8">KDO-8-phosphate synthase</fullName>
        <shortName evidence="8">KDO 8-P synthase</shortName>
        <shortName evidence="8">KDOPS</shortName>
    </alternativeName>
    <alternativeName>
        <fullName evidence="8">Phospho-2-dehydro-3-deoxyoctonate aldolase</fullName>
    </alternativeName>
</protein>
<dbReference type="NCBIfam" id="NF003543">
    <property type="entry name" value="PRK05198.1"/>
    <property type="match status" value="1"/>
</dbReference>
<evidence type="ECO:0000256" key="5">
    <source>
        <dbReference type="ARBA" id="ARBA00022490"/>
    </source>
</evidence>
<evidence type="ECO:0000313" key="10">
    <source>
        <dbReference type="EMBL" id="MDT8903802.1"/>
    </source>
</evidence>
<organism evidence="10 11">
    <name type="scientific">Anaeroselena agilis</name>
    <dbReference type="NCBI Taxonomy" id="3063788"/>
    <lineage>
        <taxon>Bacteria</taxon>
        <taxon>Bacillati</taxon>
        <taxon>Bacillota</taxon>
        <taxon>Negativicutes</taxon>
        <taxon>Acetonemataceae</taxon>
        <taxon>Anaeroselena</taxon>
    </lineage>
</organism>
<comment type="caution">
    <text evidence="10">The sequence shown here is derived from an EMBL/GenBank/DDBJ whole genome shotgun (WGS) entry which is preliminary data.</text>
</comment>
<accession>A0ABU3P454</accession>
<dbReference type="EC" id="2.5.1.55" evidence="8"/>
<evidence type="ECO:0000256" key="6">
    <source>
        <dbReference type="ARBA" id="ARBA00022679"/>
    </source>
</evidence>
<comment type="catalytic activity">
    <reaction evidence="7 8">
        <text>D-arabinose 5-phosphate + phosphoenolpyruvate + H2O = 3-deoxy-alpha-D-manno-2-octulosonate-8-phosphate + phosphate</text>
        <dbReference type="Rhea" id="RHEA:14053"/>
        <dbReference type="ChEBI" id="CHEBI:15377"/>
        <dbReference type="ChEBI" id="CHEBI:43474"/>
        <dbReference type="ChEBI" id="CHEBI:57693"/>
        <dbReference type="ChEBI" id="CHEBI:58702"/>
        <dbReference type="ChEBI" id="CHEBI:85985"/>
        <dbReference type="EC" id="2.5.1.55"/>
    </reaction>
</comment>
<gene>
    <name evidence="8 10" type="primary">kdsA</name>
    <name evidence="10" type="ORF">Q4T40_21440</name>
</gene>
<dbReference type="InterPro" id="IPR006269">
    <property type="entry name" value="KDO8P_synthase"/>
</dbReference>
<dbReference type="GO" id="GO:0008676">
    <property type="term" value="F:3-deoxy-8-phosphooctulonate synthase activity"/>
    <property type="evidence" value="ECO:0007669"/>
    <property type="project" value="UniProtKB-EC"/>
</dbReference>
<dbReference type="InterPro" id="IPR013785">
    <property type="entry name" value="Aldolase_TIM"/>
</dbReference>
<comment type="pathway">
    <text evidence="3 8">Carbohydrate biosynthesis; 3-deoxy-D-manno-octulosonate biosynthesis; 3-deoxy-D-manno-octulosonate from D-ribulose 5-phosphate: step 2/3.</text>
</comment>
<dbReference type="HAMAP" id="MF_00056">
    <property type="entry name" value="KDO8P_synth"/>
    <property type="match status" value="1"/>
</dbReference>
<dbReference type="RefSeq" id="WP_413782246.1">
    <property type="nucleotide sequence ID" value="NZ_JAUOZS010000001.1"/>
</dbReference>